<proteinExistence type="predicted"/>
<reference evidence="8 9" key="1">
    <citation type="submission" date="2022-11" db="EMBL/GenBank/DDBJ databases">
        <title>The characterization of three novel Bacteroidetes species and genomic analysis of their roles in tidal elemental geochemical cycles.</title>
        <authorList>
            <person name="Ma K.-J."/>
        </authorList>
    </citation>
    <scope>NUCLEOTIDE SEQUENCE [LARGE SCALE GENOMIC DNA]</scope>
    <source>
        <strain evidence="8 9">M82</strain>
    </source>
</reference>
<keyword evidence="2 6" id="KW-0812">Transmembrane</keyword>
<dbReference type="RefSeq" id="WP_266053997.1">
    <property type="nucleotide sequence ID" value="NZ_JAPFQO010000012.1"/>
</dbReference>
<dbReference type="InterPro" id="IPR058533">
    <property type="entry name" value="Cation_efflux_TM"/>
</dbReference>
<evidence type="ECO:0000256" key="3">
    <source>
        <dbReference type="ARBA" id="ARBA00022906"/>
    </source>
</evidence>
<dbReference type="InterPro" id="IPR036163">
    <property type="entry name" value="HMA_dom_sf"/>
</dbReference>
<evidence type="ECO:0000259" key="7">
    <source>
        <dbReference type="Pfam" id="PF01545"/>
    </source>
</evidence>
<evidence type="ECO:0000256" key="2">
    <source>
        <dbReference type="ARBA" id="ARBA00022692"/>
    </source>
</evidence>
<dbReference type="Gene3D" id="1.20.1510.10">
    <property type="entry name" value="Cation efflux protein transmembrane domain"/>
    <property type="match status" value="1"/>
</dbReference>
<dbReference type="InterPro" id="IPR027469">
    <property type="entry name" value="Cation_efflux_TMD_sf"/>
</dbReference>
<feature type="transmembrane region" description="Helical" evidence="6">
    <location>
        <begin position="152"/>
        <end position="170"/>
    </location>
</feature>
<dbReference type="PANTHER" id="PTHR11562">
    <property type="entry name" value="CATION EFFLUX PROTEIN/ ZINC TRANSPORTER"/>
    <property type="match status" value="1"/>
</dbReference>
<keyword evidence="3" id="KW-0406">Ion transport</keyword>
<feature type="transmembrane region" description="Helical" evidence="6">
    <location>
        <begin position="243"/>
        <end position="261"/>
    </location>
</feature>
<feature type="transmembrane region" description="Helical" evidence="6">
    <location>
        <begin position="122"/>
        <end position="140"/>
    </location>
</feature>
<keyword evidence="9" id="KW-1185">Reference proteome</keyword>
<keyword evidence="3" id="KW-0813">Transport</keyword>
<dbReference type="EMBL" id="JAPFQO010000012">
    <property type="protein sequence ID" value="MCX2741762.1"/>
    <property type="molecule type" value="Genomic_DNA"/>
</dbReference>
<keyword evidence="4 6" id="KW-1133">Transmembrane helix</keyword>
<keyword evidence="5 6" id="KW-0472">Membrane</keyword>
<evidence type="ECO:0000313" key="9">
    <source>
        <dbReference type="Proteomes" id="UP001207228"/>
    </source>
</evidence>
<evidence type="ECO:0000256" key="5">
    <source>
        <dbReference type="ARBA" id="ARBA00023136"/>
    </source>
</evidence>
<dbReference type="Pfam" id="PF01545">
    <property type="entry name" value="Cation_efflux"/>
    <property type="match status" value="1"/>
</dbReference>
<feature type="domain" description="Cation efflux protein transmembrane" evidence="7">
    <location>
        <begin position="89"/>
        <end position="261"/>
    </location>
</feature>
<gene>
    <name evidence="8" type="ORF">OO017_17535</name>
</gene>
<keyword evidence="3" id="KW-0862">Zinc</keyword>
<evidence type="ECO:0000256" key="6">
    <source>
        <dbReference type="SAM" id="Phobius"/>
    </source>
</evidence>
<dbReference type="InterPro" id="IPR050681">
    <property type="entry name" value="CDF/SLC30A"/>
</dbReference>
<evidence type="ECO:0000256" key="1">
    <source>
        <dbReference type="ARBA" id="ARBA00004141"/>
    </source>
</evidence>
<accession>A0ABT3RJG8</accession>
<protein>
    <submittedName>
        <fullName evidence="8">Cation transporter</fullName>
    </submittedName>
</protein>
<dbReference type="SUPFAM" id="SSF55008">
    <property type="entry name" value="HMA, heavy metal-associated domain"/>
    <property type="match status" value="1"/>
</dbReference>
<feature type="transmembrane region" description="Helical" evidence="6">
    <location>
        <begin position="176"/>
        <end position="199"/>
    </location>
</feature>
<sequence>MVHKSTFRVSKMDCPSEEQMIRMKLEGDETIKRLDFDIPKRQVTVFHSGEAGPIAGTINELKLEATLLSSEEAEATAAAPQPAAERKLLWVVLLINFGFFVLEIITGFLSRSMGLVADSLDMLADAFVYGMALFAVGGAASRKKSIAKTSGYLQLGLAILGFAEVIRRFLGLEATPVFQTMIIVSFLALLGNAASLYVLQKSKSKEAHMQASVIFTSNDVIANIGVIVAGALVYFTGSRIPDLVIGGIVFLLVARGAFRILSLSKK</sequence>
<dbReference type="SUPFAM" id="SSF161111">
    <property type="entry name" value="Cation efflux protein transmembrane domain-like"/>
    <property type="match status" value="1"/>
</dbReference>
<evidence type="ECO:0000313" key="8">
    <source>
        <dbReference type="EMBL" id="MCX2741762.1"/>
    </source>
</evidence>
<feature type="transmembrane region" description="Helical" evidence="6">
    <location>
        <begin position="88"/>
        <end position="110"/>
    </location>
</feature>
<comment type="caution">
    <text evidence="8">The sequence shown here is derived from an EMBL/GenBank/DDBJ whole genome shotgun (WGS) entry which is preliminary data.</text>
</comment>
<comment type="subcellular location">
    <subcellularLocation>
        <location evidence="1">Membrane</location>
        <topology evidence="1">Multi-pass membrane protein</topology>
    </subcellularLocation>
</comment>
<organism evidence="8 9">
    <name type="scientific">Pontibacter anaerobius</name>
    <dbReference type="NCBI Taxonomy" id="2993940"/>
    <lineage>
        <taxon>Bacteria</taxon>
        <taxon>Pseudomonadati</taxon>
        <taxon>Bacteroidota</taxon>
        <taxon>Cytophagia</taxon>
        <taxon>Cytophagales</taxon>
        <taxon>Hymenobacteraceae</taxon>
        <taxon>Pontibacter</taxon>
    </lineage>
</organism>
<name>A0ABT3RJG8_9BACT</name>
<keyword evidence="3" id="KW-0864">Zinc transport</keyword>
<evidence type="ECO:0000256" key="4">
    <source>
        <dbReference type="ARBA" id="ARBA00022989"/>
    </source>
</evidence>
<dbReference type="PANTHER" id="PTHR11562:SF17">
    <property type="entry name" value="RE54080P-RELATED"/>
    <property type="match status" value="1"/>
</dbReference>
<dbReference type="Proteomes" id="UP001207228">
    <property type="component" value="Unassembled WGS sequence"/>
</dbReference>
<feature type="transmembrane region" description="Helical" evidence="6">
    <location>
        <begin position="220"/>
        <end position="237"/>
    </location>
</feature>